<dbReference type="Gene3D" id="3.40.50.1000">
    <property type="entry name" value="HAD superfamily/HAD-like"/>
    <property type="match status" value="1"/>
</dbReference>
<evidence type="ECO:0008006" key="3">
    <source>
        <dbReference type="Google" id="ProtNLM"/>
    </source>
</evidence>
<accession>A0A482XBM9</accession>
<sequence>MRFTSISFSGKFKLVTLDIFGTILRLQSDVGHQYSKAANKFDVHVKPDVLSRNFKDVWVEMNQKYPIYGVQSFGWKKWWETLIEKTFLKSISAELSRETVDNISQYLFEMYKKPENWELCDGADDFINNMLDRNIPLVVLSNFDARLEDLLLKMKIRHYFRFVIASYNVGVQKPDAAIFQLVEEKLKQYQDLVHIKKNEILHIGDSPELDFISATNVGWNSFLIHGNRDAVVVKYPFVDKNCIFKNLNEINQQLFC</sequence>
<dbReference type="InterPro" id="IPR051828">
    <property type="entry name" value="HAD-like_hydrolase_domain"/>
</dbReference>
<dbReference type="AlphaFoldDB" id="A0A482XBM9"/>
<dbReference type="InterPro" id="IPR011949">
    <property type="entry name" value="HAD-SF_hydro_IA_REG-2-like"/>
</dbReference>
<protein>
    <recommendedName>
        <fullName evidence="3">Haloacid dehalogenase-like hydrolase domain-containing protein 3</fullName>
    </recommendedName>
</protein>
<dbReference type="PANTHER" id="PTHR46191:SF2">
    <property type="entry name" value="HALOACID DEHALOGENASE-LIKE HYDROLASE DOMAIN-CONTAINING PROTEIN 3"/>
    <property type="match status" value="1"/>
</dbReference>
<dbReference type="InterPro" id="IPR023214">
    <property type="entry name" value="HAD_sf"/>
</dbReference>
<evidence type="ECO:0000313" key="1">
    <source>
        <dbReference type="EMBL" id="RZF42691.1"/>
    </source>
</evidence>
<dbReference type="Proteomes" id="UP000291343">
    <property type="component" value="Unassembled WGS sequence"/>
</dbReference>
<keyword evidence="2" id="KW-1185">Reference proteome</keyword>
<reference evidence="1 2" key="1">
    <citation type="journal article" date="2017" name="Gigascience">
        <title>Genome sequence of the small brown planthopper, Laodelphax striatellus.</title>
        <authorList>
            <person name="Zhu J."/>
            <person name="Jiang F."/>
            <person name="Wang X."/>
            <person name="Yang P."/>
            <person name="Bao Y."/>
            <person name="Zhao W."/>
            <person name="Wang W."/>
            <person name="Lu H."/>
            <person name="Wang Q."/>
            <person name="Cui N."/>
            <person name="Li J."/>
            <person name="Chen X."/>
            <person name="Luo L."/>
            <person name="Yu J."/>
            <person name="Kang L."/>
            <person name="Cui F."/>
        </authorList>
    </citation>
    <scope>NUCLEOTIDE SEQUENCE [LARGE SCALE GENOMIC DNA]</scope>
    <source>
        <strain evidence="1">Lst14</strain>
    </source>
</reference>
<dbReference type="PANTHER" id="PTHR46191">
    <property type="match status" value="1"/>
</dbReference>
<dbReference type="InterPro" id="IPR044924">
    <property type="entry name" value="HAD-SF_hydro_IA_REG-2-like_cap"/>
</dbReference>
<dbReference type="SMR" id="A0A482XBM9"/>
<dbReference type="SFLD" id="SFLDS00003">
    <property type="entry name" value="Haloacid_Dehalogenase"/>
    <property type="match status" value="1"/>
</dbReference>
<comment type="caution">
    <text evidence="1">The sequence shown here is derived from an EMBL/GenBank/DDBJ whole genome shotgun (WGS) entry which is preliminary data.</text>
</comment>
<dbReference type="InterPro" id="IPR036412">
    <property type="entry name" value="HAD-like_sf"/>
</dbReference>
<dbReference type="NCBIfam" id="TIGR02252">
    <property type="entry name" value="DREG-2"/>
    <property type="match status" value="1"/>
</dbReference>
<dbReference type="InterPro" id="IPR006439">
    <property type="entry name" value="HAD-SF_hydro_IA"/>
</dbReference>
<name>A0A482XBM9_LAOST</name>
<dbReference type="NCBIfam" id="TIGR01549">
    <property type="entry name" value="HAD-SF-IA-v1"/>
    <property type="match status" value="1"/>
</dbReference>
<dbReference type="OrthoDB" id="444127at2759"/>
<organism evidence="1 2">
    <name type="scientific">Laodelphax striatellus</name>
    <name type="common">Small brown planthopper</name>
    <name type="synonym">Delphax striatella</name>
    <dbReference type="NCBI Taxonomy" id="195883"/>
    <lineage>
        <taxon>Eukaryota</taxon>
        <taxon>Metazoa</taxon>
        <taxon>Ecdysozoa</taxon>
        <taxon>Arthropoda</taxon>
        <taxon>Hexapoda</taxon>
        <taxon>Insecta</taxon>
        <taxon>Pterygota</taxon>
        <taxon>Neoptera</taxon>
        <taxon>Paraneoptera</taxon>
        <taxon>Hemiptera</taxon>
        <taxon>Auchenorrhyncha</taxon>
        <taxon>Fulgoroidea</taxon>
        <taxon>Delphacidae</taxon>
        <taxon>Criomorphinae</taxon>
        <taxon>Laodelphax</taxon>
    </lineage>
</organism>
<gene>
    <name evidence="1" type="ORF">LSTR_LSTR001486</name>
</gene>
<dbReference type="Pfam" id="PF00702">
    <property type="entry name" value="Hydrolase"/>
    <property type="match status" value="1"/>
</dbReference>
<dbReference type="SUPFAM" id="SSF56784">
    <property type="entry name" value="HAD-like"/>
    <property type="match status" value="1"/>
</dbReference>
<proteinExistence type="predicted"/>
<dbReference type="GO" id="GO:0005634">
    <property type="term" value="C:nucleus"/>
    <property type="evidence" value="ECO:0007669"/>
    <property type="project" value="TreeGrafter"/>
</dbReference>
<dbReference type="EMBL" id="QKKF02014716">
    <property type="protein sequence ID" value="RZF42691.1"/>
    <property type="molecule type" value="Genomic_DNA"/>
</dbReference>
<dbReference type="STRING" id="195883.A0A482XBM9"/>
<dbReference type="Gene3D" id="1.10.150.720">
    <property type="entry name" value="Haloacid dehalogenase-like hydrolase"/>
    <property type="match status" value="1"/>
</dbReference>
<dbReference type="FunCoup" id="A0A482XBM9">
    <property type="interactions" value="442"/>
</dbReference>
<dbReference type="SFLD" id="SFLDG01129">
    <property type="entry name" value="C1.5:_HAD__Beta-PGM__Phosphata"/>
    <property type="match status" value="1"/>
</dbReference>
<evidence type="ECO:0000313" key="2">
    <source>
        <dbReference type="Proteomes" id="UP000291343"/>
    </source>
</evidence>
<dbReference type="InParanoid" id="A0A482XBM9"/>